<protein>
    <recommendedName>
        <fullName evidence="1">HTH cro/C1-type domain-containing protein</fullName>
    </recommendedName>
</protein>
<dbReference type="EMBL" id="LVHF01000033">
    <property type="protein sequence ID" value="OAN10857.1"/>
    <property type="molecule type" value="Genomic_DNA"/>
</dbReference>
<evidence type="ECO:0000313" key="2">
    <source>
        <dbReference type="EMBL" id="OAN10857.1"/>
    </source>
</evidence>
<organism evidence="2 3">
    <name type="scientific">Photobacterium jeanii</name>
    <dbReference type="NCBI Taxonomy" id="858640"/>
    <lineage>
        <taxon>Bacteria</taxon>
        <taxon>Pseudomonadati</taxon>
        <taxon>Pseudomonadota</taxon>
        <taxon>Gammaproteobacteria</taxon>
        <taxon>Vibrionales</taxon>
        <taxon>Vibrionaceae</taxon>
        <taxon>Photobacterium</taxon>
    </lineage>
</organism>
<evidence type="ECO:0000259" key="1">
    <source>
        <dbReference type="PROSITE" id="PS50943"/>
    </source>
</evidence>
<name>A0A178K184_9GAMM</name>
<dbReference type="Proteomes" id="UP000078503">
    <property type="component" value="Unassembled WGS sequence"/>
</dbReference>
<sequence length="262" mass="29826">MNTPAQFINITKINIEQLQRGKMTLKRIREEFRRDCTDLVQGLNIRFKSTLDTIEESIYSISTTGRKCVALANMKLAVNVVEKELFINQLEGKKANGMHQTSSDLVEGVVINGSINKDGKCYYLTDLVDIKEVKTDIKSQQYHSIIILKDQKWAFFYGHYDRNKVEEKVENSFSKYTSERLQIITTDNNQKAIDDAIADQNELIVSSTASAYVKSVSNKTLKQIADYYGCTADNLQVKFHCNKKQFQIIVHGVLSMMAIESA</sequence>
<evidence type="ECO:0000313" key="3">
    <source>
        <dbReference type="Proteomes" id="UP000078503"/>
    </source>
</evidence>
<dbReference type="PROSITE" id="PS50943">
    <property type="entry name" value="HTH_CROC1"/>
    <property type="match status" value="1"/>
</dbReference>
<dbReference type="InterPro" id="IPR001387">
    <property type="entry name" value="Cro/C1-type_HTH"/>
</dbReference>
<dbReference type="AlphaFoldDB" id="A0A178K184"/>
<comment type="caution">
    <text evidence="2">The sequence shown here is derived from an EMBL/GenBank/DDBJ whole genome shotgun (WGS) entry which is preliminary data.</text>
</comment>
<keyword evidence="3" id="KW-1185">Reference proteome</keyword>
<dbReference type="RefSeq" id="WP_068334510.1">
    <property type="nucleotide sequence ID" value="NZ_LVHF01000033.1"/>
</dbReference>
<proteinExistence type="predicted"/>
<gene>
    <name evidence="2" type="ORF">A3K86_17850</name>
</gene>
<feature type="domain" description="HTH cro/C1-type" evidence="1">
    <location>
        <begin position="214"/>
        <end position="235"/>
    </location>
</feature>
<reference evidence="2 3" key="1">
    <citation type="submission" date="2016-03" db="EMBL/GenBank/DDBJ databases">
        <title>Photobacterium proteolyticum sp. nov. a protease producing bacterium isolated from ocean sediments of Laizhou Bay.</title>
        <authorList>
            <person name="Li Y."/>
        </authorList>
    </citation>
    <scope>NUCLEOTIDE SEQUENCE [LARGE SCALE GENOMIC DNA]</scope>
    <source>
        <strain evidence="2 3">R-40508</strain>
    </source>
</reference>
<accession>A0A178K184</accession>